<dbReference type="Pfam" id="PF13240">
    <property type="entry name" value="Zn_Ribbon_1"/>
    <property type="match status" value="1"/>
</dbReference>
<evidence type="ECO:0000313" key="3">
    <source>
        <dbReference type="Proteomes" id="UP000789901"/>
    </source>
</evidence>
<reference evidence="2 3" key="1">
    <citation type="submission" date="2021-06" db="EMBL/GenBank/DDBJ databases">
        <authorList>
            <person name="Kallberg Y."/>
            <person name="Tangrot J."/>
            <person name="Rosling A."/>
        </authorList>
    </citation>
    <scope>NUCLEOTIDE SEQUENCE [LARGE SCALE GENOMIC DNA]</scope>
    <source>
        <strain evidence="2 3">120-4 pot B 10/14</strain>
    </source>
</reference>
<keyword evidence="3" id="KW-1185">Reference proteome</keyword>
<name>A0ABN7XCC8_GIGMA</name>
<feature type="non-terminal residue" evidence="2">
    <location>
        <position position="1"/>
    </location>
</feature>
<organism evidence="2 3">
    <name type="scientific">Gigaspora margarita</name>
    <dbReference type="NCBI Taxonomy" id="4874"/>
    <lineage>
        <taxon>Eukaryota</taxon>
        <taxon>Fungi</taxon>
        <taxon>Fungi incertae sedis</taxon>
        <taxon>Mucoromycota</taxon>
        <taxon>Glomeromycotina</taxon>
        <taxon>Glomeromycetes</taxon>
        <taxon>Diversisporales</taxon>
        <taxon>Gigasporaceae</taxon>
        <taxon>Gigaspora</taxon>
    </lineage>
</organism>
<feature type="non-terminal residue" evidence="2">
    <location>
        <position position="41"/>
    </location>
</feature>
<feature type="domain" description="Zinc-ribbon" evidence="1">
    <location>
        <begin position="5"/>
        <end position="25"/>
    </location>
</feature>
<comment type="caution">
    <text evidence="2">The sequence shown here is derived from an EMBL/GenBank/DDBJ whole genome shotgun (WGS) entry which is preliminary data.</text>
</comment>
<evidence type="ECO:0000259" key="1">
    <source>
        <dbReference type="Pfam" id="PF13240"/>
    </source>
</evidence>
<accession>A0ABN7XCC8</accession>
<dbReference type="Proteomes" id="UP000789901">
    <property type="component" value="Unassembled WGS sequence"/>
</dbReference>
<dbReference type="EMBL" id="CAJVQB010106434">
    <property type="protein sequence ID" value="CAG8851497.1"/>
    <property type="molecule type" value="Genomic_DNA"/>
</dbReference>
<sequence>NQAACTKCNSNLIPNANFCYNCGTAIKRGSPSFKQYNNEDF</sequence>
<evidence type="ECO:0000313" key="2">
    <source>
        <dbReference type="EMBL" id="CAG8851497.1"/>
    </source>
</evidence>
<proteinExistence type="predicted"/>
<dbReference type="InterPro" id="IPR026870">
    <property type="entry name" value="Zinc_ribbon_dom"/>
</dbReference>
<protein>
    <submittedName>
        <fullName evidence="2">512_t:CDS:1</fullName>
    </submittedName>
</protein>
<gene>
    <name evidence="2" type="ORF">GMARGA_LOCUS40770</name>
</gene>